<feature type="transmembrane region" description="Helical" evidence="8">
    <location>
        <begin position="198"/>
        <end position="223"/>
    </location>
</feature>
<keyword evidence="6 8" id="KW-0472">Membrane</keyword>
<keyword evidence="5" id="KW-0443">Lipid metabolism</keyword>
<dbReference type="PANTHER" id="PTHR21212:SF0">
    <property type="entry name" value="SEIPIN"/>
    <property type="match status" value="1"/>
</dbReference>
<evidence type="ECO:0000313" key="9">
    <source>
        <dbReference type="EMBL" id="OCB88311.1"/>
    </source>
</evidence>
<dbReference type="EMBL" id="LNZH02000180">
    <property type="protein sequence ID" value="OCB88311.1"/>
    <property type="molecule type" value="Genomic_DNA"/>
</dbReference>
<organism evidence="9 10">
    <name type="scientific">Sanghuangporus baumii</name>
    <name type="common">Phellinus baumii</name>
    <dbReference type="NCBI Taxonomy" id="108892"/>
    <lineage>
        <taxon>Eukaryota</taxon>
        <taxon>Fungi</taxon>
        <taxon>Dikarya</taxon>
        <taxon>Basidiomycota</taxon>
        <taxon>Agaricomycotina</taxon>
        <taxon>Agaricomycetes</taxon>
        <taxon>Hymenochaetales</taxon>
        <taxon>Hymenochaetaceae</taxon>
        <taxon>Sanghuangporus</taxon>
    </lineage>
</organism>
<evidence type="ECO:0000256" key="6">
    <source>
        <dbReference type="ARBA" id="ARBA00023136"/>
    </source>
</evidence>
<name>A0A9Q5HYL2_SANBA</name>
<evidence type="ECO:0008006" key="11">
    <source>
        <dbReference type="Google" id="ProtNLM"/>
    </source>
</evidence>
<proteinExistence type="predicted"/>
<evidence type="ECO:0000256" key="7">
    <source>
        <dbReference type="SAM" id="MobiDB-lite"/>
    </source>
</evidence>
<keyword evidence="4 8" id="KW-1133">Transmembrane helix</keyword>
<keyword evidence="10" id="KW-1185">Reference proteome</keyword>
<evidence type="ECO:0000256" key="1">
    <source>
        <dbReference type="ARBA" id="ARBA00004477"/>
    </source>
</evidence>
<dbReference type="PANTHER" id="PTHR21212">
    <property type="entry name" value="BERNARDINELLI-SEIP CONGENITAL LIPODYSTROPHY 2 HOMOLOG BSCL2 PROTEIN"/>
    <property type="match status" value="1"/>
</dbReference>
<gene>
    <name evidence="9" type="ORF">A7U60_g4513</name>
</gene>
<dbReference type="InterPro" id="IPR009617">
    <property type="entry name" value="Seipin"/>
</dbReference>
<comment type="subcellular location">
    <subcellularLocation>
        <location evidence="1">Endoplasmic reticulum membrane</location>
        <topology evidence="1">Multi-pass membrane protein</topology>
    </subcellularLocation>
</comment>
<feature type="compositionally biased region" description="Low complexity" evidence="7">
    <location>
        <begin position="249"/>
        <end position="260"/>
    </location>
</feature>
<evidence type="ECO:0000256" key="3">
    <source>
        <dbReference type="ARBA" id="ARBA00022824"/>
    </source>
</evidence>
<keyword evidence="2 8" id="KW-0812">Transmembrane</keyword>
<evidence type="ECO:0000256" key="5">
    <source>
        <dbReference type="ARBA" id="ARBA00023098"/>
    </source>
</evidence>
<comment type="caution">
    <text evidence="9">The sequence shown here is derived from an EMBL/GenBank/DDBJ whole genome shotgun (WGS) entry which is preliminary data.</text>
</comment>
<evidence type="ECO:0000256" key="4">
    <source>
        <dbReference type="ARBA" id="ARBA00022989"/>
    </source>
</evidence>
<dbReference type="Pfam" id="PF06775">
    <property type="entry name" value="Seipin"/>
    <property type="match status" value="1"/>
</dbReference>
<dbReference type="AlphaFoldDB" id="A0A9Q5HYL2"/>
<protein>
    <recommendedName>
        <fullName evidence="11">Adipose-regulatory protein-domain-containing protein</fullName>
    </recommendedName>
</protein>
<evidence type="ECO:0000313" key="10">
    <source>
        <dbReference type="Proteomes" id="UP000757232"/>
    </source>
</evidence>
<feature type="transmembrane region" description="Helical" evidence="8">
    <location>
        <begin position="29"/>
        <end position="48"/>
    </location>
</feature>
<dbReference type="GO" id="GO:0140042">
    <property type="term" value="P:lipid droplet formation"/>
    <property type="evidence" value="ECO:0007669"/>
    <property type="project" value="UniProtKB-ARBA"/>
</dbReference>
<feature type="region of interest" description="Disordered" evidence="7">
    <location>
        <begin position="242"/>
        <end position="306"/>
    </location>
</feature>
<accession>A0A9Q5HYL2</accession>
<dbReference type="CDD" id="cd23995">
    <property type="entry name" value="Seipin_BSCL2_like"/>
    <property type="match status" value="1"/>
</dbReference>
<keyword evidence="3" id="KW-0256">Endoplasmic reticulum</keyword>
<evidence type="ECO:0000256" key="2">
    <source>
        <dbReference type="ARBA" id="ARBA00022692"/>
    </source>
</evidence>
<dbReference type="OrthoDB" id="3990054at2759"/>
<sequence>MASTNRTSQAPSSLYDSWAKHLSAFTERALPILLLFSFVAGWIVWSTVPIGWRIPVYLQYGAVPYADVEVASLSTTQPYEISLQLTLPANDANYALGNFMTSLTITTLSNVTLADIRRPAIVLPPSPNFLPFSRPAHLVQLTVPLASSLITGVNRVKAHIELGRKDGWRSLGQGEGREVSVYTATLNGMVRSQGLRRAVAAAPLSFAVVAGVVFFVVTSLILAGCLLPSVLQSEHAEEIAKVKPEEAEPISPAEEPSITSRLRRRSSRVKEESDEEESFLSVQAASGSGFAPVRRRSRRSSTHDSD</sequence>
<dbReference type="Proteomes" id="UP000757232">
    <property type="component" value="Unassembled WGS sequence"/>
</dbReference>
<reference evidence="9" key="1">
    <citation type="submission" date="2016-06" db="EMBL/GenBank/DDBJ databases">
        <title>Draft Genome sequence of the fungus Inonotus baumii.</title>
        <authorList>
            <person name="Zhu H."/>
            <person name="Lin W."/>
        </authorList>
    </citation>
    <scope>NUCLEOTIDE SEQUENCE</scope>
    <source>
        <strain evidence="9">821</strain>
    </source>
</reference>
<dbReference type="GO" id="GO:0005789">
    <property type="term" value="C:endoplasmic reticulum membrane"/>
    <property type="evidence" value="ECO:0007669"/>
    <property type="project" value="UniProtKB-SubCell"/>
</dbReference>
<evidence type="ECO:0000256" key="8">
    <source>
        <dbReference type="SAM" id="Phobius"/>
    </source>
</evidence>
<dbReference type="GO" id="GO:0006629">
    <property type="term" value="P:lipid metabolic process"/>
    <property type="evidence" value="ECO:0007669"/>
    <property type="project" value="UniProtKB-KW"/>
</dbReference>